<feature type="region of interest" description="Disordered" evidence="16">
    <location>
        <begin position="134"/>
        <end position="193"/>
    </location>
</feature>
<dbReference type="Pfam" id="PF00069">
    <property type="entry name" value="Pkinase"/>
    <property type="match status" value="1"/>
</dbReference>
<evidence type="ECO:0000256" key="4">
    <source>
        <dbReference type="ARBA" id="ARBA00022527"/>
    </source>
</evidence>
<feature type="compositionally biased region" description="Basic and acidic residues" evidence="16">
    <location>
        <begin position="179"/>
        <end position="190"/>
    </location>
</feature>
<keyword evidence="20" id="KW-1185">Reference proteome</keyword>
<dbReference type="Gene3D" id="3.30.200.20">
    <property type="entry name" value="Phosphorylase Kinase, domain 1"/>
    <property type="match status" value="1"/>
</dbReference>
<evidence type="ECO:0000256" key="15">
    <source>
        <dbReference type="PROSITE-ProRule" id="PRU10141"/>
    </source>
</evidence>
<keyword evidence="4" id="KW-0723">Serine/threonine-protein kinase</keyword>
<keyword evidence="5" id="KW-0808">Transferase</keyword>
<evidence type="ECO:0000256" key="3">
    <source>
        <dbReference type="ARBA" id="ARBA00012513"/>
    </source>
</evidence>
<comment type="catalytic activity">
    <reaction evidence="13">
        <text>L-threonyl-[protein] + ATP = O-phospho-L-threonyl-[protein] + ADP + H(+)</text>
        <dbReference type="Rhea" id="RHEA:46608"/>
        <dbReference type="Rhea" id="RHEA-COMP:11060"/>
        <dbReference type="Rhea" id="RHEA-COMP:11605"/>
        <dbReference type="ChEBI" id="CHEBI:15378"/>
        <dbReference type="ChEBI" id="CHEBI:30013"/>
        <dbReference type="ChEBI" id="CHEBI:30616"/>
        <dbReference type="ChEBI" id="CHEBI:61977"/>
        <dbReference type="ChEBI" id="CHEBI:456216"/>
        <dbReference type="EC" id="2.7.11.1"/>
    </reaction>
</comment>
<reference evidence="19 20" key="1">
    <citation type="submission" date="2017-09" db="EMBL/GenBank/DDBJ databases">
        <title>Genome sequencing of Besnoitia besnoiti strain Bb-Ger1.</title>
        <authorList>
            <person name="Schares G."/>
            <person name="Venepally P."/>
            <person name="Lorenzi H.A."/>
        </authorList>
    </citation>
    <scope>NUCLEOTIDE SEQUENCE [LARGE SCALE GENOMIC DNA]</scope>
    <source>
        <strain evidence="19 20">Bb-Ger1</strain>
    </source>
</reference>
<dbReference type="Proteomes" id="UP000224006">
    <property type="component" value="Chromosome II"/>
</dbReference>
<dbReference type="SUPFAM" id="SSF56112">
    <property type="entry name" value="Protein kinase-like (PK-like)"/>
    <property type="match status" value="1"/>
</dbReference>
<dbReference type="GeneID" id="40308929"/>
<keyword evidence="9 19" id="KW-0418">Kinase</keyword>
<evidence type="ECO:0000259" key="18">
    <source>
        <dbReference type="PROSITE" id="PS50222"/>
    </source>
</evidence>
<evidence type="ECO:0000313" key="20">
    <source>
        <dbReference type="Proteomes" id="UP000224006"/>
    </source>
</evidence>
<feature type="domain" description="EF-hand" evidence="18">
    <location>
        <begin position="1279"/>
        <end position="1312"/>
    </location>
</feature>
<dbReference type="SMART" id="SM00054">
    <property type="entry name" value="EFh"/>
    <property type="match status" value="6"/>
</dbReference>
<feature type="region of interest" description="Disordered" evidence="16">
    <location>
        <begin position="24"/>
        <end position="61"/>
    </location>
</feature>
<feature type="domain" description="EF-hand" evidence="18">
    <location>
        <begin position="1242"/>
        <end position="1277"/>
    </location>
</feature>
<dbReference type="InterPro" id="IPR000719">
    <property type="entry name" value="Prot_kinase_dom"/>
</dbReference>
<comment type="subunit">
    <text evidence="2">Monomer.</text>
</comment>
<gene>
    <name evidence="19" type="ORF">BESB_039480</name>
</gene>
<feature type="region of interest" description="Disordered" evidence="16">
    <location>
        <begin position="331"/>
        <end position="359"/>
    </location>
</feature>
<dbReference type="FunFam" id="1.10.510.10:FF:000571">
    <property type="entry name" value="Maternal embryonic leucine zipper kinase"/>
    <property type="match status" value="1"/>
</dbReference>
<organism evidence="19 20">
    <name type="scientific">Besnoitia besnoiti</name>
    <name type="common">Apicomplexan protozoan</name>
    <dbReference type="NCBI Taxonomy" id="94643"/>
    <lineage>
        <taxon>Eukaryota</taxon>
        <taxon>Sar</taxon>
        <taxon>Alveolata</taxon>
        <taxon>Apicomplexa</taxon>
        <taxon>Conoidasida</taxon>
        <taxon>Coccidia</taxon>
        <taxon>Eucoccidiorida</taxon>
        <taxon>Eimeriorina</taxon>
        <taxon>Sarcocystidae</taxon>
        <taxon>Besnoitia</taxon>
    </lineage>
</organism>
<keyword evidence="10" id="KW-0106">Calcium</keyword>
<evidence type="ECO:0000256" key="13">
    <source>
        <dbReference type="ARBA" id="ARBA00047899"/>
    </source>
</evidence>
<feature type="region of interest" description="Disordered" evidence="16">
    <location>
        <begin position="668"/>
        <end position="742"/>
    </location>
</feature>
<feature type="region of interest" description="Disordered" evidence="16">
    <location>
        <begin position="82"/>
        <end position="120"/>
    </location>
</feature>
<dbReference type="VEuPathDB" id="ToxoDB:BESB_039480"/>
<proteinExistence type="inferred from homology"/>
<protein>
    <recommendedName>
        <fullName evidence="3">non-specific serine/threonine protein kinase</fullName>
        <ecNumber evidence="3">2.7.11.1</ecNumber>
    </recommendedName>
</protein>
<evidence type="ECO:0000256" key="12">
    <source>
        <dbReference type="ARBA" id="ARBA00024334"/>
    </source>
</evidence>
<keyword evidence="8 15" id="KW-0547">Nucleotide-binding</keyword>
<dbReference type="CDD" id="cd05117">
    <property type="entry name" value="STKc_CAMK"/>
    <property type="match status" value="1"/>
</dbReference>
<dbReference type="PROSITE" id="PS50222">
    <property type="entry name" value="EF_HAND_2"/>
    <property type="match status" value="4"/>
</dbReference>
<dbReference type="PROSITE" id="PS00108">
    <property type="entry name" value="PROTEIN_KINASE_ST"/>
    <property type="match status" value="1"/>
</dbReference>
<comment type="catalytic activity">
    <reaction evidence="14">
        <text>L-seryl-[protein] + ATP = O-phospho-L-seryl-[protein] + ADP + H(+)</text>
        <dbReference type="Rhea" id="RHEA:17989"/>
        <dbReference type="Rhea" id="RHEA-COMP:9863"/>
        <dbReference type="Rhea" id="RHEA-COMP:11604"/>
        <dbReference type="ChEBI" id="CHEBI:15378"/>
        <dbReference type="ChEBI" id="CHEBI:29999"/>
        <dbReference type="ChEBI" id="CHEBI:30616"/>
        <dbReference type="ChEBI" id="CHEBI:83421"/>
        <dbReference type="ChEBI" id="CHEBI:456216"/>
        <dbReference type="EC" id="2.7.11.1"/>
    </reaction>
</comment>
<feature type="compositionally biased region" description="Polar residues" evidence="16">
    <location>
        <begin position="591"/>
        <end position="601"/>
    </location>
</feature>
<dbReference type="InterPro" id="IPR002048">
    <property type="entry name" value="EF_hand_dom"/>
</dbReference>
<evidence type="ECO:0000256" key="16">
    <source>
        <dbReference type="SAM" id="MobiDB-lite"/>
    </source>
</evidence>
<dbReference type="Gene3D" id="1.10.510.10">
    <property type="entry name" value="Transferase(Phosphotransferase) domain 1"/>
    <property type="match status" value="1"/>
</dbReference>
<dbReference type="PROSITE" id="PS00018">
    <property type="entry name" value="EF_HAND_1"/>
    <property type="match status" value="4"/>
</dbReference>
<dbReference type="PROSITE" id="PS50011">
    <property type="entry name" value="PROTEIN_KINASE_DOM"/>
    <property type="match status" value="1"/>
</dbReference>
<evidence type="ECO:0000313" key="19">
    <source>
        <dbReference type="EMBL" id="PFH37490.1"/>
    </source>
</evidence>
<accession>A0A2A9MNZ8</accession>
<dbReference type="InterPro" id="IPR017441">
    <property type="entry name" value="Protein_kinase_ATP_BS"/>
</dbReference>
<keyword evidence="11 15" id="KW-0067">ATP-binding</keyword>
<sequence length="1312" mass="143449">MFHLPCRCASRLRDEKQTPLVFVTASSPLDHVPPRPPSSHRLPSAAPQVPPVASSHLPSGTRRCRRLSLEYPGAESAFVFATSGSKVRDERDEESQANSADAAERRKRNGTATARSTVSAIRISLPRDSLRFDEQSAARACSQEDATHPGALHPCPDWERARLPERGAPGLRKTPGEAGARKPEAGRRSGDASTAAWDLRQRILFGLPPVFKPVTKDHEPACDSEPPFASQKPAGRSSDPKPVGGSELKVLHDVGTDGKNRGFVRPAAYFVGKACEEGLGATVAPASRSEPSFVPRISLPSYAKNLGKEAKSSTAPFYEAVWCRPSADAARERDSAGAGESAIAGEEPPPTAASGSGKPLLYARRSPAEEANLSSGAFCWMSLMRQLVAAADSPSHPPCLLPSRRCHETLPVPAGPTSLAQPPPSYYLPASAPAYGGADSPRLPHASYNVNGLYCPSSRRFPPPRDPMRTLPRQYVFEPPPPSSAPPALRLPQADAYSPSSYPRFTADAAEASPAPYPPRAAYYSPSLYPHPTLYSPSAYPPAPPVATCAPTTRVLETAYFVPAPSHSRNAPCSPATVVTEAPQPSPARTYPQSPSDSRFTSASSNPPFSPSPQTLLARTQYPASPPESRETSASTALLEADSPPPPFPAAAADPPALAFASARAVGATPSLPSSAGRSPLGSPVGAQRPAQMYPSRTGSRVSPGASCPAGAAQSCRASLGLEGSPPPTAVEPRRRSLETGPSPEMIREKLHKVMDTPVNFKKSACASFKQFDSDGDGLLSFDDLRLLIARLCRNLQLPPVDDAVLQVIFTAFDSAKRKQLDMQDFCRLYWELLGRIRDKFYPTKKMLVRRSVFVGRRNLSESKKTIDDLFTFKRKLGAGAFGDVHLVEEKSSGLERVIKTVNKDRSQVPMEQIEAEIEVLKSLDHPNIIKIFEVFEDYHNMYIVMETCEGGELLERIVSAQARGKSLSECYVAELMKQMMNALAYFHSQHVVHKDLKPENILFQDKSPHSPIKIIDFGLAELFKSDEHSTNVAGTALYMAPEVFKRDVTVKCDVWSAGVVMYFLLSGCLPFTGTSLEEVQEKATYAEPNYALECRHLTPQAIDLLKRMLTKDPRQRPSASEVLKHVWFNQANTAEIQISPLMCDNMKRYMRQSHLKNALVNLMAHQLNVTGQQIRHINQIFRQLDKNGDGLLSHQELTEGLLEAGVPRWDINRILQSVDVDDSGNVSYTEFLAACYSWQETELNILWTAFQKIDKDGDGKISVREFCDLVLGHDNKLVPEEDMEGLVAQMDKNGDGLIDWDEFVAYMRHEE</sequence>
<evidence type="ECO:0000256" key="7">
    <source>
        <dbReference type="ARBA" id="ARBA00022737"/>
    </source>
</evidence>
<feature type="domain" description="EF-hand" evidence="18">
    <location>
        <begin position="1173"/>
        <end position="1208"/>
    </location>
</feature>
<evidence type="ECO:0000256" key="10">
    <source>
        <dbReference type="ARBA" id="ARBA00022837"/>
    </source>
</evidence>
<comment type="caution">
    <text evidence="19">The sequence shown here is derived from an EMBL/GenBank/DDBJ whole genome shotgun (WGS) entry which is preliminary data.</text>
</comment>
<feature type="compositionally biased region" description="Low complexity" evidence="16">
    <location>
        <begin position="336"/>
        <end position="346"/>
    </location>
</feature>
<feature type="compositionally biased region" description="Polar residues" evidence="16">
    <location>
        <begin position="110"/>
        <end position="119"/>
    </location>
</feature>
<feature type="binding site" evidence="15">
    <location>
        <position position="900"/>
    </location>
    <ligand>
        <name>ATP</name>
        <dbReference type="ChEBI" id="CHEBI:30616"/>
    </ligand>
</feature>
<evidence type="ECO:0000259" key="17">
    <source>
        <dbReference type="PROSITE" id="PS50011"/>
    </source>
</evidence>
<evidence type="ECO:0000256" key="8">
    <source>
        <dbReference type="ARBA" id="ARBA00022741"/>
    </source>
</evidence>
<comment type="cofactor">
    <cofactor evidence="1">
        <name>Mg(2+)</name>
        <dbReference type="ChEBI" id="CHEBI:18420"/>
    </cofactor>
</comment>
<evidence type="ECO:0000256" key="2">
    <source>
        <dbReference type="ARBA" id="ARBA00011245"/>
    </source>
</evidence>
<evidence type="ECO:0000256" key="1">
    <source>
        <dbReference type="ARBA" id="ARBA00001946"/>
    </source>
</evidence>
<evidence type="ECO:0000256" key="6">
    <source>
        <dbReference type="ARBA" id="ARBA00022723"/>
    </source>
</evidence>
<dbReference type="PROSITE" id="PS00107">
    <property type="entry name" value="PROTEIN_KINASE_ATP"/>
    <property type="match status" value="1"/>
</dbReference>
<dbReference type="FunFam" id="1.10.238.10:FF:000003">
    <property type="entry name" value="Calmodulin A"/>
    <property type="match status" value="1"/>
</dbReference>
<dbReference type="PANTHER" id="PTHR24349">
    <property type="entry name" value="SERINE/THREONINE-PROTEIN KINASE"/>
    <property type="match status" value="1"/>
</dbReference>
<dbReference type="SUPFAM" id="SSF47473">
    <property type="entry name" value="EF-hand"/>
    <property type="match status" value="2"/>
</dbReference>
<feature type="domain" description="EF-hand" evidence="18">
    <location>
        <begin position="760"/>
        <end position="795"/>
    </location>
</feature>
<comment type="similarity">
    <text evidence="12">Belongs to the protein kinase superfamily. Ser/Thr protein kinase family. CDPK subfamily.</text>
</comment>
<evidence type="ECO:0000256" key="9">
    <source>
        <dbReference type="ARBA" id="ARBA00022777"/>
    </source>
</evidence>
<feature type="region of interest" description="Disordered" evidence="16">
    <location>
        <begin position="215"/>
        <end position="253"/>
    </location>
</feature>
<dbReference type="InterPro" id="IPR050205">
    <property type="entry name" value="CDPK_Ser/Thr_kinases"/>
</dbReference>
<dbReference type="OrthoDB" id="424326at2759"/>
<feature type="compositionally biased region" description="Basic and acidic residues" evidence="16">
    <location>
        <begin position="156"/>
        <end position="165"/>
    </location>
</feature>
<dbReference type="RefSeq" id="XP_029221499.1">
    <property type="nucleotide sequence ID" value="XM_029362534.1"/>
</dbReference>
<dbReference type="KEGG" id="bbes:BESB_039480"/>
<keyword evidence="7" id="KW-0677">Repeat</keyword>
<dbReference type="InterPro" id="IPR011009">
    <property type="entry name" value="Kinase-like_dom_sf"/>
</dbReference>
<evidence type="ECO:0000256" key="11">
    <source>
        <dbReference type="ARBA" id="ARBA00022840"/>
    </source>
</evidence>
<dbReference type="STRING" id="94643.A0A2A9MNZ8"/>
<dbReference type="GO" id="GO:0005509">
    <property type="term" value="F:calcium ion binding"/>
    <property type="evidence" value="ECO:0007669"/>
    <property type="project" value="InterPro"/>
</dbReference>
<dbReference type="GO" id="GO:0005524">
    <property type="term" value="F:ATP binding"/>
    <property type="evidence" value="ECO:0007669"/>
    <property type="project" value="UniProtKB-UniRule"/>
</dbReference>
<dbReference type="GO" id="GO:0004674">
    <property type="term" value="F:protein serine/threonine kinase activity"/>
    <property type="evidence" value="ECO:0007669"/>
    <property type="project" value="UniProtKB-KW"/>
</dbReference>
<dbReference type="EC" id="2.7.11.1" evidence="3"/>
<dbReference type="InterPro" id="IPR008271">
    <property type="entry name" value="Ser/Thr_kinase_AS"/>
</dbReference>
<dbReference type="InterPro" id="IPR018247">
    <property type="entry name" value="EF_Hand_1_Ca_BS"/>
</dbReference>
<dbReference type="SMART" id="SM00220">
    <property type="entry name" value="S_TKc"/>
    <property type="match status" value="1"/>
</dbReference>
<name>A0A2A9MNZ8_BESBE</name>
<dbReference type="FunFam" id="3.30.200.20:FF:000315">
    <property type="entry name" value="Calcium-dependent protein kinase 3"/>
    <property type="match status" value="1"/>
</dbReference>
<dbReference type="Gene3D" id="1.10.238.10">
    <property type="entry name" value="EF-hand"/>
    <property type="match status" value="3"/>
</dbReference>
<dbReference type="InterPro" id="IPR011992">
    <property type="entry name" value="EF-hand-dom_pair"/>
</dbReference>
<feature type="compositionally biased region" description="Low complexity" evidence="16">
    <location>
        <begin position="39"/>
        <end position="55"/>
    </location>
</feature>
<feature type="domain" description="Protein kinase" evidence="17">
    <location>
        <begin position="871"/>
        <end position="1129"/>
    </location>
</feature>
<evidence type="ECO:0000256" key="14">
    <source>
        <dbReference type="ARBA" id="ARBA00048679"/>
    </source>
</evidence>
<keyword evidence="6" id="KW-0479">Metal-binding</keyword>
<dbReference type="EMBL" id="NWUJ01000002">
    <property type="protein sequence ID" value="PFH37490.1"/>
    <property type="molecule type" value="Genomic_DNA"/>
</dbReference>
<dbReference type="Pfam" id="PF13499">
    <property type="entry name" value="EF-hand_7"/>
    <property type="match status" value="3"/>
</dbReference>
<feature type="region of interest" description="Disordered" evidence="16">
    <location>
        <begin position="564"/>
        <end position="654"/>
    </location>
</feature>
<evidence type="ECO:0000256" key="5">
    <source>
        <dbReference type="ARBA" id="ARBA00022679"/>
    </source>
</evidence>